<evidence type="ECO:0000313" key="4">
    <source>
        <dbReference type="EMBL" id="RUO29245.1"/>
    </source>
</evidence>
<dbReference type="SUPFAM" id="SSF56925">
    <property type="entry name" value="OMPA-like"/>
    <property type="match status" value="1"/>
</dbReference>
<evidence type="ECO:0000313" key="5">
    <source>
        <dbReference type="Proteomes" id="UP000287410"/>
    </source>
</evidence>
<dbReference type="Proteomes" id="UP000287410">
    <property type="component" value="Unassembled WGS sequence"/>
</dbReference>
<reference evidence="4 5" key="1">
    <citation type="journal article" date="2018" name="Front. Microbiol.">
        <title>Genome-Based Analysis Reveals the Taxonomy and Diversity of the Family Idiomarinaceae.</title>
        <authorList>
            <person name="Liu Y."/>
            <person name="Lai Q."/>
            <person name="Shao Z."/>
        </authorList>
    </citation>
    <scope>NUCLEOTIDE SEQUENCE [LARGE SCALE GENOMIC DNA]</scope>
    <source>
        <strain evidence="4 5">GBSy1</strain>
    </source>
</reference>
<evidence type="ECO:0000256" key="2">
    <source>
        <dbReference type="SAM" id="SignalP"/>
    </source>
</evidence>
<feature type="chain" id="PRO_5045738306" description="Outer membrane protein beta-barrel domain-containing protein" evidence="2">
    <location>
        <begin position="25"/>
        <end position="196"/>
    </location>
</feature>
<gene>
    <name evidence="4" type="ORF">CWE12_09680</name>
</gene>
<evidence type="ECO:0000256" key="1">
    <source>
        <dbReference type="ARBA" id="ARBA00022729"/>
    </source>
</evidence>
<keyword evidence="5" id="KW-1185">Reference proteome</keyword>
<dbReference type="Pfam" id="PF13505">
    <property type="entry name" value="OMP_b-brl"/>
    <property type="match status" value="1"/>
</dbReference>
<feature type="signal peptide" evidence="2">
    <location>
        <begin position="1"/>
        <end position="24"/>
    </location>
</feature>
<evidence type="ECO:0000259" key="3">
    <source>
        <dbReference type="Pfam" id="PF13505"/>
    </source>
</evidence>
<dbReference type="Gene3D" id="2.40.160.20">
    <property type="match status" value="1"/>
</dbReference>
<dbReference type="EMBL" id="PIPN01000004">
    <property type="protein sequence ID" value="RUO29245.1"/>
    <property type="molecule type" value="Genomic_DNA"/>
</dbReference>
<dbReference type="InterPro" id="IPR027385">
    <property type="entry name" value="Beta-barrel_OMP"/>
</dbReference>
<keyword evidence="1 2" id="KW-0732">Signal</keyword>
<accession>A0ABY0BXN7</accession>
<name>A0ABY0BXN7_9GAMM</name>
<dbReference type="RefSeq" id="WP_126789508.1">
    <property type="nucleotide sequence ID" value="NZ_PIPN01000004.1"/>
</dbReference>
<protein>
    <recommendedName>
        <fullName evidence="3">Outer membrane protein beta-barrel domain-containing protein</fullName>
    </recommendedName>
</protein>
<feature type="domain" description="Outer membrane protein beta-barrel" evidence="3">
    <location>
        <begin position="13"/>
        <end position="174"/>
    </location>
</feature>
<sequence>MKKLVQFTSLASILAASAFATASANENLEGFSVQAGVGVFTQDLSAPGFANEESGTGINLRASYNFTPSIAADVSYADFGEYEHSEAGLNETFNTSAFKVGATGFYPISDSVQLFGRVGVAFWDTEFAITESGSGESLSFSDTGNSIYWGLGGEYAFNENLTIAIEVVFLDIEPTFLNTEFENSISGTLASIKYSF</sequence>
<dbReference type="InterPro" id="IPR011250">
    <property type="entry name" value="OMP/PagP_B-barrel"/>
</dbReference>
<proteinExistence type="predicted"/>
<comment type="caution">
    <text evidence="4">The sequence shown here is derived from an EMBL/GenBank/DDBJ whole genome shotgun (WGS) entry which is preliminary data.</text>
</comment>
<organism evidence="4 5">
    <name type="scientific">Aliidiomarina sedimenti</name>
    <dbReference type="NCBI Taxonomy" id="1933879"/>
    <lineage>
        <taxon>Bacteria</taxon>
        <taxon>Pseudomonadati</taxon>
        <taxon>Pseudomonadota</taxon>
        <taxon>Gammaproteobacteria</taxon>
        <taxon>Alteromonadales</taxon>
        <taxon>Idiomarinaceae</taxon>
        <taxon>Aliidiomarina</taxon>
    </lineage>
</organism>